<dbReference type="Pfam" id="PF00137">
    <property type="entry name" value="ATP-synt_C"/>
    <property type="match status" value="2"/>
</dbReference>
<keyword evidence="11" id="KW-1185">Reference proteome</keyword>
<feature type="transmembrane region" description="Helical" evidence="8">
    <location>
        <begin position="86"/>
        <end position="107"/>
    </location>
</feature>
<dbReference type="STRING" id="309798.COPRO5265_0660"/>
<feature type="domain" description="V-ATPase proteolipid subunit C-like" evidence="9">
    <location>
        <begin position="11"/>
        <end position="69"/>
    </location>
</feature>
<dbReference type="KEGG" id="cpo:COPRO5265_0660"/>
<dbReference type="AlphaFoldDB" id="B5Y8B1"/>
<organism evidence="10 11">
    <name type="scientific">Coprothermobacter proteolyticus (strain ATCC 35245 / DSM 5265 / OCM 4 / BT)</name>
    <dbReference type="NCBI Taxonomy" id="309798"/>
    <lineage>
        <taxon>Bacteria</taxon>
        <taxon>Pseudomonadati</taxon>
        <taxon>Coprothermobacterota</taxon>
        <taxon>Coprothermobacteria</taxon>
        <taxon>Coprothermobacterales</taxon>
        <taxon>Coprothermobacteraceae</taxon>
        <taxon>Coprothermobacter</taxon>
    </lineage>
</organism>
<dbReference type="PRINTS" id="PR00122">
    <property type="entry name" value="VACATPASE"/>
</dbReference>
<dbReference type="CDD" id="cd18179">
    <property type="entry name" value="ATP-synt_Vo_Ao_c_NTPK_rpt1"/>
    <property type="match status" value="1"/>
</dbReference>
<dbReference type="RefSeq" id="WP_012544230.1">
    <property type="nucleotide sequence ID" value="NC_011295.1"/>
</dbReference>
<dbReference type="eggNOG" id="COG0636">
    <property type="taxonomic scope" value="Bacteria"/>
</dbReference>
<dbReference type="GO" id="GO:0033179">
    <property type="term" value="C:proton-transporting V-type ATPase, V0 domain"/>
    <property type="evidence" value="ECO:0007669"/>
    <property type="project" value="InterPro"/>
</dbReference>
<dbReference type="InterPro" id="IPR002379">
    <property type="entry name" value="ATPase_proteolipid_c-like_dom"/>
</dbReference>
<comment type="subcellular location">
    <subcellularLocation>
        <location evidence="1">Membrane</location>
        <topology evidence="1">Multi-pass membrane protein</topology>
    </subcellularLocation>
</comment>
<evidence type="ECO:0000313" key="11">
    <source>
        <dbReference type="Proteomes" id="UP000001732"/>
    </source>
</evidence>
<dbReference type="OrthoDB" id="384481at2"/>
<dbReference type="EMBL" id="CP001145">
    <property type="protein sequence ID" value="ACI17578.1"/>
    <property type="molecule type" value="Genomic_DNA"/>
</dbReference>
<evidence type="ECO:0000256" key="2">
    <source>
        <dbReference type="ARBA" id="ARBA00007296"/>
    </source>
</evidence>
<keyword evidence="7 8" id="KW-0472">Membrane</keyword>
<proteinExistence type="inferred from homology"/>
<accession>B5Y8B1</accession>
<dbReference type="PANTHER" id="PTHR10263">
    <property type="entry name" value="V-TYPE PROTON ATPASE PROTEOLIPID SUBUNIT"/>
    <property type="match status" value="1"/>
</dbReference>
<keyword evidence="5 8" id="KW-1133">Transmembrane helix</keyword>
<comment type="similarity">
    <text evidence="2 8">Belongs to the V-ATPase proteolipid subunit family.</text>
</comment>
<evidence type="ECO:0000256" key="3">
    <source>
        <dbReference type="ARBA" id="ARBA00022448"/>
    </source>
</evidence>
<feature type="domain" description="V-ATPase proteolipid subunit C-like" evidence="9">
    <location>
        <begin position="89"/>
        <end position="148"/>
    </location>
</feature>
<evidence type="ECO:0000313" key="10">
    <source>
        <dbReference type="EMBL" id="ACI17578.1"/>
    </source>
</evidence>
<evidence type="ECO:0000256" key="4">
    <source>
        <dbReference type="ARBA" id="ARBA00022692"/>
    </source>
</evidence>
<gene>
    <name evidence="10" type="ordered locus">COPRO5265_0660</name>
</gene>
<protein>
    <submittedName>
        <fullName evidence="10">V-type sodium ATP synthase subunit K (Na(+)-translocating ATPase subunit K) (Sodium ATPase proteolipid component)</fullName>
        <ecNumber evidence="10">3.6.3.14</ecNumber>
    </submittedName>
</protein>
<dbReference type="HOGENOM" id="CLU_126047_0_0_9"/>
<dbReference type="EC" id="3.6.3.14" evidence="10"/>
<reference evidence="10 11" key="2">
    <citation type="journal article" date="2014" name="Genome Announc.">
        <title>Complete Genome Sequence of Coprothermobacter proteolyticus DSM 5265.</title>
        <authorList>
            <person name="Alexiev A."/>
            <person name="Coil D.A."/>
            <person name="Badger J.H."/>
            <person name="Enticknap J."/>
            <person name="Ward N."/>
            <person name="Robb F.T."/>
            <person name="Eisen J.A."/>
        </authorList>
    </citation>
    <scope>NUCLEOTIDE SEQUENCE [LARGE SCALE GENOMIC DNA]</scope>
    <source>
        <strain evidence="11">ATCC 35245 / DSM 5265 / OCM 4 / BT</strain>
    </source>
</reference>
<sequence>MTIDGTSVALIGAGLTAGLSAVGSAWGVGLAGKATSAVLSEKPNLFGQMLVLQALPGTQGFYGFIAMFLALGRINAATSISIAQALQLIGALLPVMFGELISAYWQGVASAGAAQMVAKQPESFGRAVIIPALVETYAILSLLATIILLGGVTL</sequence>
<dbReference type="GO" id="GO:0046961">
    <property type="term" value="F:proton-transporting ATPase activity, rotational mechanism"/>
    <property type="evidence" value="ECO:0007669"/>
    <property type="project" value="InterPro"/>
</dbReference>
<evidence type="ECO:0000256" key="8">
    <source>
        <dbReference type="RuleBase" id="RU363060"/>
    </source>
</evidence>
<dbReference type="InterPro" id="IPR000245">
    <property type="entry name" value="ATPase_proteolipid_csu"/>
</dbReference>
<evidence type="ECO:0000256" key="7">
    <source>
        <dbReference type="ARBA" id="ARBA00023136"/>
    </source>
</evidence>
<keyword evidence="3 8" id="KW-0813">Transport</keyword>
<dbReference type="NCBIfam" id="NF005124">
    <property type="entry name" value="PRK06558.1"/>
    <property type="match status" value="1"/>
</dbReference>
<evidence type="ECO:0000259" key="9">
    <source>
        <dbReference type="Pfam" id="PF00137"/>
    </source>
</evidence>
<feature type="transmembrane region" description="Helical" evidence="8">
    <location>
        <begin position="127"/>
        <end position="152"/>
    </location>
</feature>
<dbReference type="CDD" id="cd18180">
    <property type="entry name" value="ATP-synt_Vo_Ao_c_NTPK_rpt2"/>
    <property type="match status" value="1"/>
</dbReference>
<dbReference type="GO" id="GO:0016787">
    <property type="term" value="F:hydrolase activity"/>
    <property type="evidence" value="ECO:0007669"/>
    <property type="project" value="UniProtKB-KW"/>
</dbReference>
<evidence type="ECO:0000256" key="6">
    <source>
        <dbReference type="ARBA" id="ARBA00023065"/>
    </source>
</evidence>
<keyword evidence="4 8" id="KW-0812">Transmembrane</keyword>
<dbReference type="InterPro" id="IPR035921">
    <property type="entry name" value="F/V-ATP_Csub_sf"/>
</dbReference>
<evidence type="ECO:0000256" key="1">
    <source>
        <dbReference type="ARBA" id="ARBA00004141"/>
    </source>
</evidence>
<evidence type="ECO:0000256" key="5">
    <source>
        <dbReference type="ARBA" id="ARBA00022989"/>
    </source>
</evidence>
<name>B5Y8B1_COPPD</name>
<dbReference type="Gene3D" id="1.20.120.610">
    <property type="entry name" value="lithium bound rotor ring of v- atpase"/>
    <property type="match status" value="1"/>
</dbReference>
<feature type="transmembrane region" description="Helical" evidence="8">
    <location>
        <begin position="51"/>
        <end position="74"/>
    </location>
</feature>
<dbReference type="SUPFAM" id="SSF81333">
    <property type="entry name" value="F1F0 ATP synthase subunit C"/>
    <property type="match status" value="2"/>
</dbReference>
<keyword evidence="6 8" id="KW-0406">Ion transport</keyword>
<reference evidence="11" key="1">
    <citation type="submission" date="2008-08" db="EMBL/GenBank/DDBJ databases">
        <title>The complete genome sequence of Coprothermobacter proteolyticus strain ATCC 5245 / DSM 5265 / BT.</title>
        <authorList>
            <person name="Dodson R.J."/>
            <person name="Durkin A.S."/>
            <person name="Wu M."/>
            <person name="Eisen J."/>
            <person name="Sutton G."/>
        </authorList>
    </citation>
    <scope>NUCLEOTIDE SEQUENCE [LARGE SCALE GENOMIC DNA]</scope>
    <source>
        <strain evidence="11">ATCC 35245 / DSM 5265 / OCM 4 / BT</strain>
    </source>
</reference>
<keyword evidence="10" id="KW-0378">Hydrolase</keyword>
<dbReference type="Proteomes" id="UP000001732">
    <property type="component" value="Chromosome"/>
</dbReference>